<keyword evidence="2" id="KW-1185">Reference proteome</keyword>
<evidence type="ECO:0000313" key="1">
    <source>
        <dbReference type="EMBL" id="CAB4005335.1"/>
    </source>
</evidence>
<dbReference type="Proteomes" id="UP001152795">
    <property type="component" value="Unassembled WGS sequence"/>
</dbReference>
<dbReference type="AlphaFoldDB" id="A0A6S7HH80"/>
<accession>A0A6S7HH80</accession>
<organism evidence="1 2">
    <name type="scientific">Paramuricea clavata</name>
    <name type="common">Red gorgonian</name>
    <name type="synonym">Violescent sea-whip</name>
    <dbReference type="NCBI Taxonomy" id="317549"/>
    <lineage>
        <taxon>Eukaryota</taxon>
        <taxon>Metazoa</taxon>
        <taxon>Cnidaria</taxon>
        <taxon>Anthozoa</taxon>
        <taxon>Octocorallia</taxon>
        <taxon>Malacalcyonacea</taxon>
        <taxon>Plexauridae</taxon>
        <taxon>Paramuricea</taxon>
    </lineage>
</organism>
<evidence type="ECO:0000313" key="2">
    <source>
        <dbReference type="Proteomes" id="UP001152795"/>
    </source>
</evidence>
<protein>
    <submittedName>
        <fullName evidence="1">Uncharacterized protein</fullName>
    </submittedName>
</protein>
<sequence>MKLRESHRVEKRDGYKTRQLWGYCSSPQKITHIRTSFVSDTVHDIPANGQTRGAVEKVISKKGRSSTIKRPVQRFYPLEIRSKANPRRMTNQK</sequence>
<reference evidence="1" key="1">
    <citation type="submission" date="2020-04" db="EMBL/GenBank/DDBJ databases">
        <authorList>
            <person name="Alioto T."/>
            <person name="Alioto T."/>
            <person name="Gomez Garrido J."/>
        </authorList>
    </citation>
    <scope>NUCLEOTIDE SEQUENCE</scope>
    <source>
        <strain evidence="1">A484AB</strain>
    </source>
</reference>
<dbReference type="EMBL" id="CACRXK020005164">
    <property type="protein sequence ID" value="CAB4005335.1"/>
    <property type="molecule type" value="Genomic_DNA"/>
</dbReference>
<comment type="caution">
    <text evidence="1">The sequence shown here is derived from an EMBL/GenBank/DDBJ whole genome shotgun (WGS) entry which is preliminary data.</text>
</comment>
<name>A0A6S7HH80_PARCT</name>
<gene>
    <name evidence="1" type="ORF">PACLA_8A018611</name>
</gene>
<proteinExistence type="predicted"/>